<dbReference type="Pfam" id="PF22289">
    <property type="entry name" value="DmmA-like_C"/>
    <property type="match status" value="1"/>
</dbReference>
<organism evidence="2 3">
    <name type="scientific">Mycolicibacterium smegmatis (strain ATCC 700084 / mc(2)155)</name>
    <name type="common">Mycobacterium smegmatis</name>
    <dbReference type="NCBI Taxonomy" id="246196"/>
    <lineage>
        <taxon>Bacteria</taxon>
        <taxon>Bacillati</taxon>
        <taxon>Actinomycetota</taxon>
        <taxon>Actinomycetes</taxon>
        <taxon>Mycobacteriales</taxon>
        <taxon>Mycobacteriaceae</taxon>
        <taxon>Mycolicibacterium</taxon>
    </lineage>
</organism>
<dbReference type="AlphaFoldDB" id="I7GCL8"/>
<dbReference type="Proteomes" id="UP000006158">
    <property type="component" value="Chromosome"/>
</dbReference>
<reference evidence="2 3" key="1">
    <citation type="journal article" date="2007" name="Genome Biol.">
        <title>Interrupted coding sequences in Mycobacterium smegmatis: authentic mutations or sequencing errors?</title>
        <authorList>
            <person name="Deshayes C."/>
            <person name="Perrodou E."/>
            <person name="Gallien S."/>
            <person name="Euphrasie D."/>
            <person name="Schaeffer C."/>
            <person name="Van-Dorsselaer A."/>
            <person name="Poch O."/>
            <person name="Lecompte O."/>
            <person name="Reyrat J.M."/>
        </authorList>
    </citation>
    <scope>NUCLEOTIDE SEQUENCE [LARGE SCALE GENOMIC DNA]</scope>
    <source>
        <strain evidence="3">ATCC 700084 / mc(2)155</strain>
    </source>
</reference>
<evidence type="ECO:0000259" key="1">
    <source>
        <dbReference type="Pfam" id="PF22289"/>
    </source>
</evidence>
<name>I7GCL8_MYCS2</name>
<feature type="domain" description="Dimethylamine monooxygenase subunit DmmA-like C-terminal" evidence="1">
    <location>
        <begin position="155"/>
        <end position="198"/>
    </location>
</feature>
<dbReference type="NCBIfam" id="NF041259">
    <property type="entry name" value="mono_DmmA_fam"/>
    <property type="match status" value="1"/>
</dbReference>
<dbReference type="InterPro" id="IPR048037">
    <property type="entry name" value="DmmA-like_C"/>
</dbReference>
<dbReference type="KEGG" id="msg:MSMEI_4522"/>
<evidence type="ECO:0000313" key="2">
    <source>
        <dbReference type="EMBL" id="AFP40976.1"/>
    </source>
</evidence>
<dbReference type="EMBL" id="CP001663">
    <property type="protein sequence ID" value="AFP40976.1"/>
    <property type="molecule type" value="Genomic_DNA"/>
</dbReference>
<dbReference type="PATRIC" id="fig|246196.56.peg.4626"/>
<gene>
    <name evidence="2" type="ordered locus">MSMEI_4522</name>
</gene>
<proteinExistence type="predicted"/>
<sequence length="210" mass="22842">MRHRLHNGETNRWFPGGDTCLPEVSRTGHRKEGPMRPALELTSVPPWTITATVPDADTSGRAWTIIAIGHAEDVITRWEGQLGDHRNSVEVHRVDTDEQARAVIDAAVATAVVGWRLMTAGPAHLNLRVRAHALAHGIADDEITIASTEVAHRDVFCTHCRAVTTAAVEIDGLVGCTGCGRKLVVHYHVSRRAGAFLGYMVDAEQQVVTP</sequence>
<accession>I7GCL8</accession>
<evidence type="ECO:0000313" key="3">
    <source>
        <dbReference type="Proteomes" id="UP000006158"/>
    </source>
</evidence>
<protein>
    <recommendedName>
        <fullName evidence="1">Dimethylamine monooxygenase subunit DmmA-like C-terminal domain-containing protein</fullName>
    </recommendedName>
</protein>
<reference evidence="2 3" key="2">
    <citation type="journal article" date="2009" name="Genome Res.">
        <title>Ortho-proteogenomics: multiple proteomes investigation through orthology and a new MS-based protocol.</title>
        <authorList>
            <person name="Gallien S."/>
            <person name="Perrodou E."/>
            <person name="Carapito C."/>
            <person name="Deshayes C."/>
            <person name="Reyrat J.M."/>
            <person name="Van Dorsselaer A."/>
            <person name="Poch O."/>
            <person name="Schaeffer C."/>
            <person name="Lecompte O."/>
        </authorList>
    </citation>
    <scope>NUCLEOTIDE SEQUENCE [LARGE SCALE GENOMIC DNA]</scope>
    <source>
        <strain evidence="3">ATCC 700084 / mc(2)155</strain>
    </source>
</reference>